<name>A0ABY4YAS4_9GAMM</name>
<proteinExistence type="predicted"/>
<organism evidence="3 4">
    <name type="scientific">Legionella lytica</name>
    <dbReference type="NCBI Taxonomy" id="96232"/>
    <lineage>
        <taxon>Bacteria</taxon>
        <taxon>Pseudomonadati</taxon>
        <taxon>Pseudomonadota</taxon>
        <taxon>Gammaproteobacteria</taxon>
        <taxon>Legionellales</taxon>
        <taxon>Legionellaceae</taxon>
        <taxon>Legionella</taxon>
    </lineage>
</organism>
<evidence type="ECO:0000256" key="1">
    <source>
        <dbReference type="SAM" id="MobiDB-lite"/>
    </source>
</evidence>
<feature type="region of interest" description="Disordered" evidence="1">
    <location>
        <begin position="73"/>
        <end position="163"/>
    </location>
</feature>
<evidence type="ECO:0008006" key="5">
    <source>
        <dbReference type="Google" id="ProtNLM"/>
    </source>
</evidence>
<evidence type="ECO:0000256" key="2">
    <source>
        <dbReference type="SAM" id="SignalP"/>
    </source>
</evidence>
<dbReference type="RefSeq" id="WP_252581397.1">
    <property type="nucleotide sequence ID" value="NZ_CP071527.1"/>
</dbReference>
<evidence type="ECO:0000313" key="4">
    <source>
        <dbReference type="Proteomes" id="UP001057474"/>
    </source>
</evidence>
<evidence type="ECO:0000313" key="3">
    <source>
        <dbReference type="EMBL" id="USQ14724.1"/>
    </source>
</evidence>
<dbReference type="Proteomes" id="UP001057474">
    <property type="component" value="Chromosome"/>
</dbReference>
<protein>
    <recommendedName>
        <fullName evidence="5">Lipoprotein</fullName>
    </recommendedName>
</protein>
<feature type="compositionally biased region" description="Low complexity" evidence="1">
    <location>
        <begin position="94"/>
        <end position="126"/>
    </location>
</feature>
<dbReference type="EMBL" id="CP071527">
    <property type="protein sequence ID" value="USQ14724.1"/>
    <property type="molecule type" value="Genomic_DNA"/>
</dbReference>
<reference evidence="3" key="1">
    <citation type="submission" date="2021-03" db="EMBL/GenBank/DDBJ databases">
        <title>Legionella lytica PCM 2298.</title>
        <authorList>
            <person name="Koper P."/>
        </authorList>
    </citation>
    <scope>NUCLEOTIDE SEQUENCE</scope>
    <source>
        <strain evidence="3">PCM 2298</strain>
    </source>
</reference>
<feature type="chain" id="PRO_5046800484" description="Lipoprotein" evidence="2">
    <location>
        <begin position="22"/>
        <end position="163"/>
    </location>
</feature>
<feature type="signal peptide" evidence="2">
    <location>
        <begin position="1"/>
        <end position="21"/>
    </location>
</feature>
<keyword evidence="4" id="KW-1185">Reference proteome</keyword>
<sequence length="163" mass="18327">MKRLIPCMLLLPLLSSCVPEAGYYEPGYYAPPPPPPYVEIHRYEEHRHYDHGPRHHRHGYRPAPQARVHQAPANVHGNGNAHAHGSTRGGQAVVINPRQPQVRPQPQINAHTHPQVQVRPQPQVRPQTPPQVRPQGQINNPRPANHPSGAKVMVHPSTEEHQN</sequence>
<gene>
    <name evidence="3" type="ORF">J2N86_05315</name>
</gene>
<accession>A0ABY4YAS4</accession>
<dbReference type="PROSITE" id="PS51257">
    <property type="entry name" value="PROKAR_LIPOPROTEIN"/>
    <property type="match status" value="1"/>
</dbReference>
<keyword evidence="2" id="KW-0732">Signal</keyword>